<protein>
    <submittedName>
        <fullName evidence="2">Uncharacterized protein</fullName>
    </submittedName>
</protein>
<name>A0A0B6ZBM4_9EUPU</name>
<feature type="non-terminal residue" evidence="2">
    <location>
        <position position="1"/>
    </location>
</feature>
<evidence type="ECO:0000313" key="2">
    <source>
        <dbReference type="EMBL" id="CEK65160.1"/>
    </source>
</evidence>
<proteinExistence type="predicted"/>
<dbReference type="EMBL" id="HACG01018295">
    <property type="protein sequence ID" value="CEK65160.1"/>
    <property type="molecule type" value="Transcribed_RNA"/>
</dbReference>
<accession>A0A0B6ZBM4</accession>
<gene>
    <name evidence="2" type="primary">ORF54116</name>
</gene>
<reference evidence="2" key="1">
    <citation type="submission" date="2014-12" db="EMBL/GenBank/DDBJ databases">
        <title>Insight into the proteome of Arion vulgaris.</title>
        <authorList>
            <person name="Aradska J."/>
            <person name="Bulat T."/>
            <person name="Smidak R."/>
            <person name="Sarate P."/>
            <person name="Gangsoo J."/>
            <person name="Sialana F."/>
            <person name="Bilban M."/>
            <person name="Lubec G."/>
        </authorList>
    </citation>
    <scope>NUCLEOTIDE SEQUENCE</scope>
    <source>
        <tissue evidence="2">Skin</tissue>
    </source>
</reference>
<sequence>DQEEGSSSEELKSSALATQKTDGGTALEKHGTCPALQLASEMLAVPPAV</sequence>
<evidence type="ECO:0000256" key="1">
    <source>
        <dbReference type="SAM" id="MobiDB-lite"/>
    </source>
</evidence>
<organism evidence="2">
    <name type="scientific">Arion vulgaris</name>
    <dbReference type="NCBI Taxonomy" id="1028688"/>
    <lineage>
        <taxon>Eukaryota</taxon>
        <taxon>Metazoa</taxon>
        <taxon>Spiralia</taxon>
        <taxon>Lophotrochozoa</taxon>
        <taxon>Mollusca</taxon>
        <taxon>Gastropoda</taxon>
        <taxon>Heterobranchia</taxon>
        <taxon>Euthyneura</taxon>
        <taxon>Panpulmonata</taxon>
        <taxon>Eupulmonata</taxon>
        <taxon>Stylommatophora</taxon>
        <taxon>Helicina</taxon>
        <taxon>Arionoidea</taxon>
        <taxon>Arionidae</taxon>
        <taxon>Arion</taxon>
    </lineage>
</organism>
<feature type="region of interest" description="Disordered" evidence="1">
    <location>
        <begin position="1"/>
        <end position="29"/>
    </location>
</feature>
<dbReference type="AlphaFoldDB" id="A0A0B6ZBM4"/>